<feature type="region of interest" description="Disordered" evidence="1">
    <location>
        <begin position="89"/>
        <end position="111"/>
    </location>
</feature>
<accession>A0AAN9BPA5</accession>
<protein>
    <submittedName>
        <fullName evidence="2">Uncharacterized protein</fullName>
    </submittedName>
</protein>
<evidence type="ECO:0000313" key="3">
    <source>
        <dbReference type="Proteomes" id="UP001374579"/>
    </source>
</evidence>
<dbReference type="EMBL" id="JBAMIC010000003">
    <property type="protein sequence ID" value="KAK7109991.1"/>
    <property type="molecule type" value="Genomic_DNA"/>
</dbReference>
<dbReference type="Proteomes" id="UP001374579">
    <property type="component" value="Unassembled WGS sequence"/>
</dbReference>
<evidence type="ECO:0000256" key="1">
    <source>
        <dbReference type="SAM" id="MobiDB-lite"/>
    </source>
</evidence>
<sequence>MNFYLSTVEPFTVNSSFPSIVGINLILLTVCDPRVLTFPRWQIVLLTRRSNLKRVLELVIQYDSDLDHSDDDSGDDILDSGDEFVPMDDHLGDDSGNASVDHDIMYDEPMT</sequence>
<proteinExistence type="predicted"/>
<dbReference type="AlphaFoldDB" id="A0AAN9BPA5"/>
<name>A0AAN9BPA5_9CAEN</name>
<comment type="caution">
    <text evidence="2">The sequence shown here is derived from an EMBL/GenBank/DDBJ whole genome shotgun (WGS) entry which is preliminary data.</text>
</comment>
<keyword evidence="3" id="KW-1185">Reference proteome</keyword>
<gene>
    <name evidence="2" type="ORF">V1264_013933</name>
</gene>
<evidence type="ECO:0000313" key="2">
    <source>
        <dbReference type="EMBL" id="KAK7109991.1"/>
    </source>
</evidence>
<reference evidence="2 3" key="1">
    <citation type="submission" date="2024-02" db="EMBL/GenBank/DDBJ databases">
        <title>Chromosome-scale genome assembly of the rough periwinkle Littorina saxatilis.</title>
        <authorList>
            <person name="De Jode A."/>
            <person name="Faria R."/>
            <person name="Formenti G."/>
            <person name="Sims Y."/>
            <person name="Smith T.P."/>
            <person name="Tracey A."/>
            <person name="Wood J.M.D."/>
            <person name="Zagrodzka Z.B."/>
            <person name="Johannesson K."/>
            <person name="Butlin R.K."/>
            <person name="Leder E.H."/>
        </authorList>
    </citation>
    <scope>NUCLEOTIDE SEQUENCE [LARGE SCALE GENOMIC DNA]</scope>
    <source>
        <strain evidence="2">Snail1</strain>
        <tissue evidence="2">Muscle</tissue>
    </source>
</reference>
<organism evidence="2 3">
    <name type="scientific">Littorina saxatilis</name>
    <dbReference type="NCBI Taxonomy" id="31220"/>
    <lineage>
        <taxon>Eukaryota</taxon>
        <taxon>Metazoa</taxon>
        <taxon>Spiralia</taxon>
        <taxon>Lophotrochozoa</taxon>
        <taxon>Mollusca</taxon>
        <taxon>Gastropoda</taxon>
        <taxon>Caenogastropoda</taxon>
        <taxon>Littorinimorpha</taxon>
        <taxon>Littorinoidea</taxon>
        <taxon>Littorinidae</taxon>
        <taxon>Littorina</taxon>
    </lineage>
</organism>